<dbReference type="EMBL" id="CAUYUJ010019013">
    <property type="protein sequence ID" value="CAK0888021.1"/>
    <property type="molecule type" value="Genomic_DNA"/>
</dbReference>
<feature type="non-terminal residue" evidence="2">
    <location>
        <position position="369"/>
    </location>
</feature>
<evidence type="ECO:0000313" key="2">
    <source>
        <dbReference type="EMBL" id="CAK0888021.1"/>
    </source>
</evidence>
<dbReference type="Proteomes" id="UP001189429">
    <property type="component" value="Unassembled WGS sequence"/>
</dbReference>
<feature type="compositionally biased region" description="Low complexity" evidence="1">
    <location>
        <begin position="256"/>
        <end position="272"/>
    </location>
</feature>
<name>A0ABN9WSC2_9DINO</name>
<sequence length="369" mass="39517">MPVPLSLGGDEQQARMFNRSRRLEESGAPAWAVLMSSAVVAIADLALTARVWCATGRGKELLDAWGAGWQLLLRRLRGAARALPHVEGHTVSALGTTAADVVREALPQELLVPLTALAAGKCSIDRGISVAELTLVTFEAHVEAALFLGEEAARFGTSRVARAQFHRDAADAGLEAAVLHRADVLLWALSRAGVARAGGPVRVAEVGVDMADCSARLLSARPGVGRRGHAGGWARGPGLWWPTRRPPRSIGAPAISTWSSSTPTTPRTTRPPRTWPPGRPRCAPGASSRATTTAATSPASSRRPTRRCRWARRCTWAPTRCSGGTRQPETSLCPKKLLARRLQHEQEIRSRMLAVFGLLETLPGPQGRQ</sequence>
<comment type="caution">
    <text evidence="2">The sequence shown here is derived from an EMBL/GenBank/DDBJ whole genome shotgun (WGS) entry which is preliminary data.</text>
</comment>
<keyword evidence="3" id="KW-1185">Reference proteome</keyword>
<evidence type="ECO:0000256" key="1">
    <source>
        <dbReference type="SAM" id="MobiDB-lite"/>
    </source>
</evidence>
<evidence type="ECO:0000313" key="3">
    <source>
        <dbReference type="Proteomes" id="UP001189429"/>
    </source>
</evidence>
<organism evidence="2 3">
    <name type="scientific">Prorocentrum cordatum</name>
    <dbReference type="NCBI Taxonomy" id="2364126"/>
    <lineage>
        <taxon>Eukaryota</taxon>
        <taxon>Sar</taxon>
        <taxon>Alveolata</taxon>
        <taxon>Dinophyceae</taxon>
        <taxon>Prorocentrales</taxon>
        <taxon>Prorocentraceae</taxon>
        <taxon>Prorocentrum</taxon>
    </lineage>
</organism>
<proteinExistence type="predicted"/>
<gene>
    <name evidence="2" type="ORF">PCOR1329_LOCUS68893</name>
</gene>
<reference evidence="2" key="1">
    <citation type="submission" date="2023-10" db="EMBL/GenBank/DDBJ databases">
        <authorList>
            <person name="Chen Y."/>
            <person name="Shah S."/>
            <person name="Dougan E. K."/>
            <person name="Thang M."/>
            <person name="Chan C."/>
        </authorList>
    </citation>
    <scope>NUCLEOTIDE SEQUENCE [LARGE SCALE GENOMIC DNA]</scope>
</reference>
<feature type="compositionally biased region" description="Low complexity" evidence="1">
    <location>
        <begin position="286"/>
        <end position="302"/>
    </location>
</feature>
<accession>A0ABN9WSC2</accession>
<feature type="region of interest" description="Disordered" evidence="1">
    <location>
        <begin position="251"/>
        <end position="305"/>
    </location>
</feature>
<protein>
    <submittedName>
        <fullName evidence="2">Uncharacterized protein</fullName>
    </submittedName>
</protein>